<name>A0A0L0S024_ALLM3</name>
<dbReference type="VEuPathDB" id="FungiDB:AMAG_01565"/>
<dbReference type="AlphaFoldDB" id="A0A0L0S024"/>
<keyword evidence="3" id="KW-1185">Reference proteome</keyword>
<reference evidence="2 3" key="1">
    <citation type="submission" date="2009-11" db="EMBL/GenBank/DDBJ databases">
        <title>Annotation of Allomyces macrogynus ATCC 38327.</title>
        <authorList>
            <consortium name="The Broad Institute Genome Sequencing Platform"/>
            <person name="Russ C."/>
            <person name="Cuomo C."/>
            <person name="Burger G."/>
            <person name="Gray M.W."/>
            <person name="Holland P.W.H."/>
            <person name="King N."/>
            <person name="Lang F.B.F."/>
            <person name="Roger A.J."/>
            <person name="Ruiz-Trillo I."/>
            <person name="Young S.K."/>
            <person name="Zeng Q."/>
            <person name="Gargeya S."/>
            <person name="Fitzgerald M."/>
            <person name="Haas B."/>
            <person name="Abouelleil A."/>
            <person name="Alvarado L."/>
            <person name="Arachchi H.M."/>
            <person name="Berlin A."/>
            <person name="Chapman S.B."/>
            <person name="Gearin G."/>
            <person name="Goldberg J."/>
            <person name="Griggs A."/>
            <person name="Gujja S."/>
            <person name="Hansen M."/>
            <person name="Heiman D."/>
            <person name="Howarth C."/>
            <person name="Larimer J."/>
            <person name="Lui A."/>
            <person name="MacDonald P.J.P."/>
            <person name="McCowen C."/>
            <person name="Montmayeur A."/>
            <person name="Murphy C."/>
            <person name="Neiman D."/>
            <person name="Pearson M."/>
            <person name="Priest M."/>
            <person name="Roberts A."/>
            <person name="Saif S."/>
            <person name="Shea T."/>
            <person name="Sisk P."/>
            <person name="Stolte C."/>
            <person name="Sykes S."/>
            <person name="Wortman J."/>
            <person name="Nusbaum C."/>
            <person name="Birren B."/>
        </authorList>
    </citation>
    <scope>NUCLEOTIDE SEQUENCE [LARGE SCALE GENOMIC DNA]</scope>
    <source>
        <strain evidence="2 3">ATCC 38327</strain>
    </source>
</reference>
<sequence length="717" mass="75429">MAAARPDDPSPSATNHRPLRAAVLLAHHADTPPGAAGALASFQCGIIPEDVLVIVLLQDAGSNGSDPQRAMMAWAVDHGQTAGNNGSTAAPTAIQLVYALNATLDPAVTLVLVEPPPALHDHLAAVHACRRVDTHPSAHSANLLTHLTLALSPLDRRALQQLFIDVMPTLDTVSDTKPLMSRHADAQLLATAATDPTTRARLQLLLTHLVRERVLVPYAAACGESPRVHAQHGILYLIDHDRYQAVGQALAHGEILPSLTKPGESILLPFRPIRPHCATCTCPSVPAPSPPTRTTYAQLLYQLVADPDPPPNFECREDPEMGEFTYRVHVRGSVVYGSAHQDRDTARESAARAALAQLSLLETDGGDGLVNGVHVPRPGRADGATCSTDTQLRPPPISTDSSGPVVTYSTGGLGGSCGWSSGGATHAAVPEPSTPIRDARDYPAWDAAKVTSPHPSSPKFARAVTAGWEAANTSTSPTRTTGDNVAVHRTGFATSAAWREPSHSSSSWERAGVAPPPPGPDLAGLSAFSGWRAVVPHPTPPSPPTRLVTSHATGPAALYQAPARTAYPATGPAVFRAPRSVPSHATGPAAFHAAPPPPPPVPTTPAPTTSDPTPSIRPADRTDFSPLIQFHRADIAGGNYISKLVEYLQKAKLPPDTAKYTFSTDGAPAGSAGPVQYGAMLTLFGHRFSVPVQYRRKQDAKNQVARRAMEGLNMVVV</sequence>
<feature type="region of interest" description="Disordered" evidence="1">
    <location>
        <begin position="579"/>
        <end position="621"/>
    </location>
</feature>
<feature type="compositionally biased region" description="Pro residues" evidence="1">
    <location>
        <begin position="594"/>
        <end position="605"/>
    </location>
</feature>
<accession>A0A0L0S024</accession>
<gene>
    <name evidence="2" type="ORF">AMAG_01565</name>
</gene>
<feature type="region of interest" description="Disordered" evidence="1">
    <location>
        <begin position="496"/>
        <end position="517"/>
    </location>
</feature>
<dbReference type="SUPFAM" id="SSF54768">
    <property type="entry name" value="dsRNA-binding domain-like"/>
    <property type="match status" value="2"/>
</dbReference>
<evidence type="ECO:0000313" key="2">
    <source>
        <dbReference type="EMBL" id="KNE55679.1"/>
    </source>
</evidence>
<reference evidence="3" key="2">
    <citation type="submission" date="2009-11" db="EMBL/GenBank/DDBJ databases">
        <title>The Genome Sequence of Allomyces macrogynus strain ATCC 38327.</title>
        <authorList>
            <consortium name="The Broad Institute Genome Sequencing Platform"/>
            <person name="Russ C."/>
            <person name="Cuomo C."/>
            <person name="Shea T."/>
            <person name="Young S.K."/>
            <person name="Zeng Q."/>
            <person name="Koehrsen M."/>
            <person name="Haas B."/>
            <person name="Borodovsky M."/>
            <person name="Guigo R."/>
            <person name="Alvarado L."/>
            <person name="Berlin A."/>
            <person name="Borenstein D."/>
            <person name="Chen Z."/>
            <person name="Engels R."/>
            <person name="Freedman E."/>
            <person name="Gellesch M."/>
            <person name="Goldberg J."/>
            <person name="Griggs A."/>
            <person name="Gujja S."/>
            <person name="Heiman D."/>
            <person name="Hepburn T."/>
            <person name="Howarth C."/>
            <person name="Jen D."/>
            <person name="Larson L."/>
            <person name="Lewis B."/>
            <person name="Mehta T."/>
            <person name="Park D."/>
            <person name="Pearson M."/>
            <person name="Roberts A."/>
            <person name="Saif S."/>
            <person name="Shenoy N."/>
            <person name="Sisk P."/>
            <person name="Stolte C."/>
            <person name="Sykes S."/>
            <person name="Walk T."/>
            <person name="White J."/>
            <person name="Yandava C."/>
            <person name="Burger G."/>
            <person name="Gray M.W."/>
            <person name="Holland P.W.H."/>
            <person name="King N."/>
            <person name="Lang F.B.F."/>
            <person name="Roger A.J."/>
            <person name="Ruiz-Trillo I."/>
            <person name="Lander E."/>
            <person name="Nusbaum C."/>
        </authorList>
    </citation>
    <scope>NUCLEOTIDE SEQUENCE [LARGE SCALE GENOMIC DNA]</scope>
    <source>
        <strain evidence="3">ATCC 38327</strain>
    </source>
</reference>
<dbReference type="Gene3D" id="3.30.160.20">
    <property type="match status" value="2"/>
</dbReference>
<evidence type="ECO:0000313" key="3">
    <source>
        <dbReference type="Proteomes" id="UP000054350"/>
    </source>
</evidence>
<evidence type="ECO:0000256" key="1">
    <source>
        <dbReference type="SAM" id="MobiDB-lite"/>
    </source>
</evidence>
<dbReference type="Proteomes" id="UP000054350">
    <property type="component" value="Unassembled WGS sequence"/>
</dbReference>
<protein>
    <submittedName>
        <fullName evidence="2">Uncharacterized protein</fullName>
    </submittedName>
</protein>
<feature type="region of interest" description="Disordered" evidence="1">
    <location>
        <begin position="382"/>
        <end position="404"/>
    </location>
</feature>
<dbReference type="EMBL" id="GG745329">
    <property type="protein sequence ID" value="KNE55679.1"/>
    <property type="molecule type" value="Genomic_DNA"/>
</dbReference>
<dbReference type="OrthoDB" id="10482886at2759"/>
<organism evidence="2 3">
    <name type="scientific">Allomyces macrogynus (strain ATCC 38327)</name>
    <name type="common">Allomyces javanicus var. macrogynus</name>
    <dbReference type="NCBI Taxonomy" id="578462"/>
    <lineage>
        <taxon>Eukaryota</taxon>
        <taxon>Fungi</taxon>
        <taxon>Fungi incertae sedis</taxon>
        <taxon>Blastocladiomycota</taxon>
        <taxon>Blastocladiomycetes</taxon>
        <taxon>Blastocladiales</taxon>
        <taxon>Blastocladiaceae</taxon>
        <taxon>Allomyces</taxon>
    </lineage>
</organism>
<proteinExistence type="predicted"/>